<accession>A0A3A8Q382</accession>
<dbReference type="Pfam" id="PF17990">
    <property type="entry name" value="LodA_N"/>
    <property type="match status" value="2"/>
</dbReference>
<dbReference type="InterPro" id="IPR041173">
    <property type="entry name" value="LodA_C"/>
</dbReference>
<evidence type="ECO:0000259" key="1">
    <source>
        <dbReference type="Pfam" id="PF17990"/>
    </source>
</evidence>
<dbReference type="RefSeq" id="WP_120548353.1">
    <property type="nucleotide sequence ID" value="NZ_RAWM01000101.1"/>
</dbReference>
<evidence type="ECO:0000259" key="2">
    <source>
        <dbReference type="Pfam" id="PF18417"/>
    </source>
</evidence>
<evidence type="ECO:0000313" key="3">
    <source>
        <dbReference type="EMBL" id="RKH63143.1"/>
    </source>
</evidence>
<reference evidence="4" key="1">
    <citation type="submission" date="2018-09" db="EMBL/GenBank/DDBJ databases">
        <authorList>
            <person name="Livingstone P.G."/>
            <person name="Whitworth D.E."/>
        </authorList>
    </citation>
    <scope>NUCLEOTIDE SEQUENCE [LARGE SCALE GENOMIC DNA]</scope>
    <source>
        <strain evidence="4">AB047A</strain>
    </source>
</reference>
<dbReference type="InterPro" id="IPR041168">
    <property type="entry name" value="LodA_N"/>
</dbReference>
<comment type="caution">
    <text evidence="3">The sequence shown here is derived from an EMBL/GenBank/DDBJ whole genome shotgun (WGS) entry which is preliminary data.</text>
</comment>
<feature type="domain" description="L-lysine epsilon oxidase C-terminal" evidence="2">
    <location>
        <begin position="431"/>
        <end position="567"/>
    </location>
</feature>
<feature type="domain" description="L-Lysine epsilon oxidase N-terminal" evidence="1">
    <location>
        <begin position="8"/>
        <end position="196"/>
    </location>
</feature>
<name>A0A3A8Q382_9BACT</name>
<gene>
    <name evidence="3" type="ORF">D7X96_28365</name>
</gene>
<evidence type="ECO:0000313" key="4">
    <source>
        <dbReference type="Proteomes" id="UP000282656"/>
    </source>
</evidence>
<dbReference type="OrthoDB" id="336698at2"/>
<dbReference type="Pfam" id="PF18417">
    <property type="entry name" value="LodA_C"/>
    <property type="match status" value="1"/>
</dbReference>
<dbReference type="EMBL" id="RAWM01000101">
    <property type="protein sequence ID" value="RKH63143.1"/>
    <property type="molecule type" value="Genomic_DNA"/>
</dbReference>
<organism evidence="3 4">
    <name type="scientific">Corallococcus interemptor</name>
    <dbReference type="NCBI Taxonomy" id="2316720"/>
    <lineage>
        <taxon>Bacteria</taxon>
        <taxon>Pseudomonadati</taxon>
        <taxon>Myxococcota</taxon>
        <taxon>Myxococcia</taxon>
        <taxon>Myxococcales</taxon>
        <taxon>Cystobacterineae</taxon>
        <taxon>Myxococcaceae</taxon>
        <taxon>Corallococcus</taxon>
    </lineage>
</organism>
<evidence type="ECO:0008006" key="5">
    <source>
        <dbReference type="Google" id="ProtNLM"/>
    </source>
</evidence>
<proteinExistence type="predicted"/>
<dbReference type="AlphaFoldDB" id="A0A3A8Q382"/>
<keyword evidence="4" id="KW-1185">Reference proteome</keyword>
<sequence length="669" mass="73399">MSTTYKIHPAIGVARVGDSEDYYLAPEEAGGLPLEVAGGSVTRFRDASMAVRRQAARFQIHAYDSPGSSGRRVQPGEGGIKDIRWTVHLANKKSAWYEFRQQQGADGTYAVDHPLRNPRTVGDDRNALILDAGPRTVACLGSEGCPTTVQCELLPASARPSRLLPEGSDITTLGKLVTDARGYLHAVGGHGKSGVSVRYDITSGLLENWARSHALEAVKALDGKEQDILVALKAIADIGYDTQEAFDAAVHSVLTAPSLGLTADQPTKAMEFIDENALPQPRLDTYANNTFWWDDISDGPVTATLVMDDGSEHEVEFPAWVVVGPPGYAPQILNVITLYDTLFDTFVTQRGLVPGLYQNGQFQQDYVPNFQADLLPILSRPAAYQWVADVGPQGNGRHDAFQGGNLGPRFLQKIRNPEDVNAPTPDLMPKMAGDNPISDILPRKFLSLTRTQYFLLQQYSAGKVDHSPPSPPASEGARLDRAVLENCVGGAFCPGIEMTWIARDANFFQEDPAAGFRFKHRDRPQGQPLQWNVNPHDGLGLEPGDASKYMALPWQADFNECSNQTVQGTSLWWWPAQRPYFVSYLGDDQQWHQDYWTRPADINFATDEDMVFHWKELGFILKRSDASASQQGPEAAPGLPPAPTFIEVERTYAPATGQEEPALAKVANS</sequence>
<protein>
    <recommendedName>
        <fullName evidence="5">L-lysine 6-oxidase</fullName>
    </recommendedName>
</protein>
<dbReference type="Proteomes" id="UP000282656">
    <property type="component" value="Unassembled WGS sequence"/>
</dbReference>
<feature type="domain" description="L-Lysine epsilon oxidase N-terminal" evidence="1">
    <location>
        <begin position="282"/>
        <end position="323"/>
    </location>
</feature>